<keyword evidence="2" id="KW-0808">Transferase</keyword>
<protein>
    <submittedName>
        <fullName evidence="2">NTP transferase domain-containing protein</fullName>
    </submittedName>
</protein>
<dbReference type="InterPro" id="IPR025877">
    <property type="entry name" value="MobA-like_NTP_Trfase"/>
</dbReference>
<name>A0A643JVJ4_9EURY</name>
<feature type="domain" description="MobA-like NTP transferase" evidence="1">
    <location>
        <begin position="11"/>
        <end position="82"/>
    </location>
</feature>
<dbReference type="AlphaFoldDB" id="A0A643JVJ4"/>
<dbReference type="EMBL" id="VZUS01000004">
    <property type="protein sequence ID" value="KAB1185482.1"/>
    <property type="molecule type" value="Genomic_DNA"/>
</dbReference>
<evidence type="ECO:0000259" key="1">
    <source>
        <dbReference type="Pfam" id="PF12804"/>
    </source>
</evidence>
<dbReference type="Pfam" id="PF12804">
    <property type="entry name" value="NTP_transf_3"/>
    <property type="match status" value="1"/>
</dbReference>
<accession>A0A643JVJ4</accession>
<comment type="caution">
    <text evidence="2">The sequence shown here is derived from an EMBL/GenBank/DDBJ whole genome shotgun (WGS) entry which is preliminary data.</text>
</comment>
<organism evidence="2">
    <name type="scientific">Haloferax sp. CBA1149</name>
    <dbReference type="NCBI Taxonomy" id="2650753"/>
    <lineage>
        <taxon>Archaea</taxon>
        <taxon>Methanobacteriati</taxon>
        <taxon>Methanobacteriota</taxon>
        <taxon>Stenosarchaea group</taxon>
        <taxon>Halobacteria</taxon>
        <taxon>Halobacteriales</taxon>
        <taxon>Haloferacaceae</taxon>
        <taxon>Haloferax</taxon>
    </lineage>
</organism>
<dbReference type="GO" id="GO:0016779">
    <property type="term" value="F:nucleotidyltransferase activity"/>
    <property type="evidence" value="ECO:0007669"/>
    <property type="project" value="UniProtKB-ARBA"/>
</dbReference>
<dbReference type="RefSeq" id="WP_151139653.1">
    <property type="nucleotide sequence ID" value="NZ_VZUS01000004.1"/>
</dbReference>
<evidence type="ECO:0000313" key="2">
    <source>
        <dbReference type="EMBL" id="KAB1185482.1"/>
    </source>
</evidence>
<proteinExistence type="predicted"/>
<gene>
    <name evidence="2" type="ORF">Hfx1149_15640</name>
</gene>
<dbReference type="InterPro" id="IPR029044">
    <property type="entry name" value="Nucleotide-diphossugar_trans"/>
</dbReference>
<dbReference type="SUPFAM" id="SSF53448">
    <property type="entry name" value="Nucleotide-diphospho-sugar transferases"/>
    <property type="match status" value="1"/>
</dbReference>
<reference evidence="2" key="1">
    <citation type="submission" date="2019-09" db="EMBL/GenBank/DDBJ databases">
        <title>Genomic analysis of Haloferax sp. CBA1149.</title>
        <authorList>
            <person name="Roh S.W."/>
        </authorList>
    </citation>
    <scope>NUCLEOTIDE SEQUENCE</scope>
    <source>
        <strain evidence="2">CBA1149</strain>
    </source>
</reference>
<dbReference type="Gene3D" id="3.90.550.10">
    <property type="entry name" value="Spore Coat Polysaccharide Biosynthesis Protein SpsA, Chain A"/>
    <property type="match status" value="1"/>
</dbReference>
<sequence length="94" mass="9773">MTGISPREVCGVVLAGGDSTRFGDSDKALAQFAGKPLVSHVTSVLHAATGEPPILAARTDDRATMLSDVLPKLPSIPDAPESDSPKLSCYLLLK</sequence>